<dbReference type="OrthoDB" id="9769653at2"/>
<organism evidence="3 4">
    <name type="scientific">Brevibacillus fluminis</name>
    <dbReference type="NCBI Taxonomy" id="511487"/>
    <lineage>
        <taxon>Bacteria</taxon>
        <taxon>Bacillati</taxon>
        <taxon>Bacillota</taxon>
        <taxon>Bacilli</taxon>
        <taxon>Bacillales</taxon>
        <taxon>Paenibacillaceae</taxon>
        <taxon>Brevibacillus</taxon>
    </lineage>
</organism>
<dbReference type="PANTHER" id="PTHR19353">
    <property type="entry name" value="FATTY ACID DESATURASE 2"/>
    <property type="match status" value="1"/>
</dbReference>
<feature type="transmembrane region" description="Helical" evidence="1">
    <location>
        <begin position="49"/>
        <end position="70"/>
    </location>
</feature>
<reference evidence="3 4" key="1">
    <citation type="submission" date="2018-10" db="EMBL/GenBank/DDBJ databases">
        <title>Phylogenomics of Brevibacillus.</title>
        <authorList>
            <person name="Dunlap C."/>
        </authorList>
    </citation>
    <scope>NUCLEOTIDE SEQUENCE [LARGE SCALE GENOMIC DNA]</scope>
    <source>
        <strain evidence="3 4">JCM 15716</strain>
    </source>
</reference>
<name>A0A3M8DP67_9BACL</name>
<feature type="domain" description="Fatty acid desaturase" evidence="2">
    <location>
        <begin position="50"/>
        <end position="288"/>
    </location>
</feature>
<dbReference type="Pfam" id="PF00487">
    <property type="entry name" value="FA_desaturase"/>
    <property type="match status" value="1"/>
</dbReference>
<evidence type="ECO:0000259" key="2">
    <source>
        <dbReference type="Pfam" id="PF00487"/>
    </source>
</evidence>
<keyword evidence="4" id="KW-1185">Reference proteome</keyword>
<dbReference type="GO" id="GO:0016717">
    <property type="term" value="F:oxidoreductase activity, acting on paired donors, with oxidation of a pair of donors resulting in the reduction of molecular oxygen to two molecules of water"/>
    <property type="evidence" value="ECO:0007669"/>
    <property type="project" value="TreeGrafter"/>
</dbReference>
<evidence type="ECO:0000313" key="4">
    <source>
        <dbReference type="Proteomes" id="UP000271031"/>
    </source>
</evidence>
<feature type="transmembrane region" description="Helical" evidence="1">
    <location>
        <begin position="146"/>
        <end position="168"/>
    </location>
</feature>
<keyword evidence="1" id="KW-0812">Transmembrane</keyword>
<evidence type="ECO:0000256" key="1">
    <source>
        <dbReference type="SAM" id="Phobius"/>
    </source>
</evidence>
<sequence length="343" mass="40119">MPHQPANWRKNVAPYEKSNLRHSVWQMFNTLVPFFLLWYGAYLCLSVSYWLTLALAIPAGGFLVRIFIIFHDCCHQSFFKNRRANAIVGYFTGVMTCCPYEQWKHTHSVHHATSSNLNKRGVGDVWTLTVDEYVALPLWKRMYYRIYRNPFVLFVIGPIYIFLIDYRFNRRRVSRKERFNTYLTNLGIVAAAGGISMLIGWQQFLLVQGPIFLISGAAGIWLFYVQHQFEGTYFENEEEWDYVKAALQGSSFYKLPKVLHWITGNIGFHHIHHLSPRVPNYYLPSVHAQSALFQDVPSVTILSSLKALRYRLWSEKRKMFVGFGEIAQDARENERPVKKRKTS</sequence>
<dbReference type="EMBL" id="RHHQ01000008">
    <property type="protein sequence ID" value="RNB89898.1"/>
    <property type="molecule type" value="Genomic_DNA"/>
</dbReference>
<dbReference type="GO" id="GO:0016020">
    <property type="term" value="C:membrane"/>
    <property type="evidence" value="ECO:0007669"/>
    <property type="project" value="TreeGrafter"/>
</dbReference>
<feature type="transmembrane region" description="Helical" evidence="1">
    <location>
        <begin position="24"/>
        <end position="42"/>
    </location>
</feature>
<accession>A0A3M8DP67</accession>
<feature type="transmembrane region" description="Helical" evidence="1">
    <location>
        <begin position="180"/>
        <end position="199"/>
    </location>
</feature>
<dbReference type="GO" id="GO:0006629">
    <property type="term" value="P:lipid metabolic process"/>
    <property type="evidence" value="ECO:0007669"/>
    <property type="project" value="InterPro"/>
</dbReference>
<gene>
    <name evidence="3" type="ORF">EDM56_12125</name>
</gene>
<dbReference type="InterPro" id="IPR012171">
    <property type="entry name" value="Fatty_acid_desaturase"/>
</dbReference>
<dbReference type="InterPro" id="IPR005804">
    <property type="entry name" value="FA_desaturase_dom"/>
</dbReference>
<dbReference type="AlphaFoldDB" id="A0A3M8DP67"/>
<evidence type="ECO:0000313" key="3">
    <source>
        <dbReference type="EMBL" id="RNB89898.1"/>
    </source>
</evidence>
<feature type="transmembrane region" description="Helical" evidence="1">
    <location>
        <begin position="205"/>
        <end position="225"/>
    </location>
</feature>
<comment type="caution">
    <text evidence="3">The sequence shown here is derived from an EMBL/GenBank/DDBJ whole genome shotgun (WGS) entry which is preliminary data.</text>
</comment>
<dbReference type="CDD" id="cd03507">
    <property type="entry name" value="Delta12-FADS-like"/>
    <property type="match status" value="1"/>
</dbReference>
<keyword evidence="1" id="KW-0472">Membrane</keyword>
<protein>
    <submittedName>
        <fullName evidence="3">Fatty acid desaturase</fullName>
    </submittedName>
</protein>
<dbReference type="RefSeq" id="WP_122918151.1">
    <property type="nucleotide sequence ID" value="NZ_RHHQ01000008.1"/>
</dbReference>
<keyword evidence="1" id="KW-1133">Transmembrane helix</keyword>
<dbReference type="PANTHER" id="PTHR19353:SF73">
    <property type="entry name" value="FATTY ACID DESATURASE"/>
    <property type="match status" value="1"/>
</dbReference>
<proteinExistence type="predicted"/>
<dbReference type="Proteomes" id="UP000271031">
    <property type="component" value="Unassembled WGS sequence"/>
</dbReference>